<keyword evidence="6 12" id="KW-0809">Transit peptide</keyword>
<evidence type="ECO:0000313" key="13">
    <source>
        <dbReference type="EMBL" id="WFC93487.1"/>
    </source>
</evidence>
<keyword evidence="11" id="KW-0479">Metal-binding</keyword>
<keyword evidence="11" id="KW-0408">Iron</keyword>
<feature type="binding site" evidence="10">
    <location>
        <position position="130"/>
    </location>
    <ligand>
        <name>a ubiquinone</name>
        <dbReference type="ChEBI" id="CHEBI:16389"/>
        <note>ligand shared with IP/SDHB</note>
    </ligand>
</feature>
<keyword evidence="8 12" id="KW-0496">Mitochondrion</keyword>
<evidence type="ECO:0000256" key="9">
    <source>
        <dbReference type="ARBA" id="ARBA00023136"/>
    </source>
</evidence>
<keyword evidence="5 12" id="KW-0999">Mitochondrion inner membrane</keyword>
<protein>
    <recommendedName>
        <fullName evidence="12">Succinate dehydrogenase [ubiquinone] cytochrome b small subunit</fullName>
    </recommendedName>
</protein>
<evidence type="ECO:0000313" key="14">
    <source>
        <dbReference type="Proteomes" id="UP001216638"/>
    </source>
</evidence>
<reference evidence="13" key="1">
    <citation type="submission" date="2023-03" db="EMBL/GenBank/DDBJ databases">
        <title>Mating type loci evolution in Malassezia.</title>
        <authorList>
            <person name="Coelho M.A."/>
        </authorList>
    </citation>
    <scope>NUCLEOTIDE SEQUENCE</scope>
    <source>
        <strain evidence="13">CBS 14135</strain>
    </source>
</reference>
<evidence type="ECO:0000256" key="4">
    <source>
        <dbReference type="ARBA" id="ARBA00022692"/>
    </source>
</evidence>
<evidence type="ECO:0000256" key="12">
    <source>
        <dbReference type="RuleBase" id="RU364031"/>
    </source>
</evidence>
<dbReference type="Gene3D" id="1.20.1300.10">
    <property type="entry name" value="Fumarate reductase/succinate dehydrogenase, transmembrane subunit"/>
    <property type="match status" value="1"/>
</dbReference>
<name>A0AAF0DQE5_9BASI</name>
<dbReference type="GO" id="GO:0006099">
    <property type="term" value="P:tricarboxylic acid cycle"/>
    <property type="evidence" value="ECO:0007669"/>
    <property type="project" value="TreeGrafter"/>
</dbReference>
<gene>
    <name evidence="13" type="primary">SDH4</name>
    <name evidence="13" type="ORF">MBRA1_000107</name>
</gene>
<dbReference type="CDD" id="cd03496">
    <property type="entry name" value="SQR_TypeC_CybS"/>
    <property type="match status" value="1"/>
</dbReference>
<dbReference type="GO" id="GO:0048039">
    <property type="term" value="F:ubiquinone binding"/>
    <property type="evidence" value="ECO:0007669"/>
    <property type="project" value="TreeGrafter"/>
</dbReference>
<comment type="subcellular location">
    <subcellularLocation>
        <location evidence="1 12">Mitochondrion inner membrane</location>
        <topology evidence="1 12">Multi-pass membrane protein</topology>
    </subcellularLocation>
</comment>
<keyword evidence="4" id="KW-0812">Transmembrane</keyword>
<dbReference type="PANTHER" id="PTHR13337:SF2">
    <property type="entry name" value="SUCCINATE DEHYDROGENASE [UBIQUINONE] CYTOCHROME B SMALL SUBUNIT, MITOCHONDRIAL"/>
    <property type="match status" value="1"/>
</dbReference>
<comment type="similarity">
    <text evidence="2 12">Belongs to the CybS family.</text>
</comment>
<keyword evidence="9 12" id="KW-0472">Membrane</keyword>
<keyword evidence="3" id="KW-0813">Transport</keyword>
<evidence type="ECO:0000256" key="6">
    <source>
        <dbReference type="ARBA" id="ARBA00022946"/>
    </source>
</evidence>
<dbReference type="PANTHER" id="PTHR13337">
    <property type="entry name" value="SUCCINATE DEHYDROGENASE"/>
    <property type="match status" value="1"/>
</dbReference>
<organism evidence="13 14">
    <name type="scientific">Malassezia brasiliensis</name>
    <dbReference type="NCBI Taxonomy" id="1821822"/>
    <lineage>
        <taxon>Eukaryota</taxon>
        <taxon>Fungi</taxon>
        <taxon>Dikarya</taxon>
        <taxon>Basidiomycota</taxon>
        <taxon>Ustilaginomycotina</taxon>
        <taxon>Malasseziomycetes</taxon>
        <taxon>Malasseziales</taxon>
        <taxon>Malasseziaceae</taxon>
        <taxon>Malassezia</taxon>
    </lineage>
</organism>
<feature type="binding site" description="axial binding residue" evidence="11">
    <location>
        <position position="118"/>
    </location>
    <ligand>
        <name>heme b</name>
        <dbReference type="ChEBI" id="CHEBI:60344"/>
        <note>ligand shared with SDHC</note>
    </ligand>
    <ligandPart>
        <name>Fe</name>
        <dbReference type="ChEBI" id="CHEBI:18248"/>
    </ligandPart>
</feature>
<evidence type="ECO:0000256" key="1">
    <source>
        <dbReference type="ARBA" id="ARBA00004448"/>
    </source>
</evidence>
<sequence>MSMRSVVGLNKQLPSQAYMRVLASGVRGFHAARPAAVGASKPRAFGGARIYPSSGSYIQGTVNDPTQYPSPDRYHGSYHWAFERLVSASLVPLCAVAAVKHGMSGAVDGALSVALLLHSHIGFENVRTDYVEKRKFPIAAPIMTWFIRALTVATGIGLYGTFELSDLAEFNTNDIGLTELVAKLWTA</sequence>
<evidence type="ECO:0000256" key="8">
    <source>
        <dbReference type="ARBA" id="ARBA00023128"/>
    </source>
</evidence>
<evidence type="ECO:0000256" key="5">
    <source>
        <dbReference type="ARBA" id="ARBA00022792"/>
    </source>
</evidence>
<keyword evidence="7" id="KW-1133">Transmembrane helix</keyword>
<dbReference type="Proteomes" id="UP001216638">
    <property type="component" value="Chromosome 1"/>
</dbReference>
<dbReference type="GO" id="GO:0005743">
    <property type="term" value="C:mitochondrial inner membrane"/>
    <property type="evidence" value="ECO:0007669"/>
    <property type="project" value="UniProtKB-SubCell"/>
</dbReference>
<evidence type="ECO:0000256" key="2">
    <source>
        <dbReference type="ARBA" id="ARBA00007294"/>
    </source>
</evidence>
<evidence type="ECO:0000256" key="10">
    <source>
        <dbReference type="PIRSR" id="PIRSR607992-1"/>
    </source>
</evidence>
<dbReference type="InterPro" id="IPR007992">
    <property type="entry name" value="CybS"/>
</dbReference>
<dbReference type="GO" id="GO:0006121">
    <property type="term" value="P:mitochondrial electron transport, succinate to ubiquinone"/>
    <property type="evidence" value="ECO:0007669"/>
    <property type="project" value="TreeGrafter"/>
</dbReference>
<dbReference type="Pfam" id="PF05328">
    <property type="entry name" value="CybS"/>
    <property type="match status" value="1"/>
</dbReference>
<dbReference type="GO" id="GO:0020037">
    <property type="term" value="F:heme binding"/>
    <property type="evidence" value="ECO:0007669"/>
    <property type="project" value="TreeGrafter"/>
</dbReference>
<evidence type="ECO:0000256" key="11">
    <source>
        <dbReference type="PIRSR" id="PIRSR607992-2"/>
    </source>
</evidence>
<accession>A0AAF0DQE5</accession>
<dbReference type="AlphaFoldDB" id="A0AAF0DQE5"/>
<proteinExistence type="inferred from homology"/>
<dbReference type="SUPFAM" id="SSF81343">
    <property type="entry name" value="Fumarate reductase respiratory complex transmembrane subunits"/>
    <property type="match status" value="1"/>
</dbReference>
<keyword evidence="14" id="KW-1185">Reference proteome</keyword>
<evidence type="ECO:0000256" key="7">
    <source>
        <dbReference type="ARBA" id="ARBA00022989"/>
    </source>
</evidence>
<dbReference type="EMBL" id="CP119951">
    <property type="protein sequence ID" value="WFC93487.1"/>
    <property type="molecule type" value="Genomic_DNA"/>
</dbReference>
<dbReference type="GO" id="GO:0046872">
    <property type="term" value="F:metal ion binding"/>
    <property type="evidence" value="ECO:0007669"/>
    <property type="project" value="UniProtKB-KW"/>
</dbReference>
<dbReference type="InterPro" id="IPR034804">
    <property type="entry name" value="SQR/QFR_C/D"/>
</dbReference>
<evidence type="ECO:0000256" key="3">
    <source>
        <dbReference type="ARBA" id="ARBA00022448"/>
    </source>
</evidence>